<dbReference type="Gene3D" id="2.60.120.580">
    <property type="entry name" value="Acetamidase/Formamidase-like domains"/>
    <property type="match status" value="2"/>
</dbReference>
<evidence type="ECO:0000313" key="2">
    <source>
        <dbReference type="EMBL" id="SCC19293.1"/>
    </source>
</evidence>
<dbReference type="InterPro" id="IPR004304">
    <property type="entry name" value="FmdA_AmdA"/>
</dbReference>
<dbReference type="Gene3D" id="3.10.28.20">
    <property type="entry name" value="Acetamidase/Formamidase-like domains"/>
    <property type="match status" value="1"/>
</dbReference>
<gene>
    <name evidence="2" type="ORF">GA0061094_3042</name>
</gene>
<dbReference type="SUPFAM" id="SSF141130">
    <property type="entry name" value="Acetamidase/Formamidase-like"/>
    <property type="match status" value="1"/>
</dbReference>
<dbReference type="PANTHER" id="PTHR31891:SF1">
    <property type="entry name" value="FORMAMIDASE C869.04-RELATED"/>
    <property type="match status" value="1"/>
</dbReference>
<dbReference type="Proteomes" id="UP000181997">
    <property type="component" value="Unassembled WGS sequence"/>
</dbReference>
<dbReference type="RefSeq" id="WP_058299068.1">
    <property type="nucleotide sequence ID" value="NZ_FMAU01000003.1"/>
</dbReference>
<keyword evidence="3" id="KW-1185">Reference proteome</keyword>
<organism evidence="2 3">
    <name type="scientific">[Bacillus] enclensis</name>
    <dbReference type="NCBI Taxonomy" id="1402860"/>
    <lineage>
        <taxon>Bacteria</taxon>
        <taxon>Bacillati</taxon>
        <taxon>Bacillota</taxon>
        <taxon>Bacilli</taxon>
        <taxon>Bacillales</taxon>
        <taxon>Bacillaceae</taxon>
        <taxon>Rossellomorea</taxon>
    </lineage>
</organism>
<dbReference type="AlphaFoldDB" id="A0A0V8HG35"/>
<evidence type="ECO:0000313" key="3">
    <source>
        <dbReference type="Proteomes" id="UP000181997"/>
    </source>
</evidence>
<reference evidence="3" key="1">
    <citation type="submission" date="2016-08" db="EMBL/GenBank/DDBJ databases">
        <authorList>
            <person name="Varghese N."/>
            <person name="Submissions Spin"/>
        </authorList>
    </citation>
    <scope>NUCLEOTIDE SEQUENCE [LARGE SCALE GENOMIC DNA]</scope>
    <source>
        <strain evidence="3">SGD-1123</strain>
    </source>
</reference>
<dbReference type="PANTHER" id="PTHR31891">
    <property type="entry name" value="FORMAMIDASE C869.04-RELATED"/>
    <property type="match status" value="1"/>
</dbReference>
<accession>A0A0V8HG35</accession>
<evidence type="ECO:0000256" key="1">
    <source>
        <dbReference type="SAM" id="MobiDB-lite"/>
    </source>
</evidence>
<protein>
    <submittedName>
        <fullName evidence="2">Acetamidase/formamidase</fullName>
    </submittedName>
</protein>
<dbReference type="OrthoDB" id="9811740at2"/>
<name>A0A0V8HG35_9BACI</name>
<feature type="region of interest" description="Disordered" evidence="1">
    <location>
        <begin position="49"/>
        <end position="69"/>
    </location>
</feature>
<dbReference type="Pfam" id="PF03069">
    <property type="entry name" value="FmdA_AmdA"/>
    <property type="match status" value="2"/>
</dbReference>
<sequence length="311" mass="33962">MKIHTIKPERSTLHGSFSKEFEPVITIESGETLHISTLEAAWGLEPHRKDRQRKRFEPRENPIDQGHAMIGPISINGAEPGMALEIQINDIRPGSWGWTSAGGFPSENNNRLGLAEGEEYHLNWQLDTEQMVGQSNKGHQVTLSPFMGIMGMPPDESGIHSTSPPRYCGGNIDCKELVAGSTLYLPISVSGGLFSVGDGHAVQGDGEVASPALECPMEHVSLTLSVRDDVKIDFPRAKTPTGWVTMGFHEDLNEATMIALDEMLSLMTELLEMERKEAMALASLVVNLRITQTVNGVKGVHALLPHGAIRK</sequence>
<dbReference type="GO" id="GO:0016811">
    <property type="term" value="F:hydrolase activity, acting on carbon-nitrogen (but not peptide) bonds, in linear amides"/>
    <property type="evidence" value="ECO:0007669"/>
    <property type="project" value="InterPro"/>
</dbReference>
<dbReference type="EMBL" id="FMAU01000003">
    <property type="protein sequence ID" value="SCC19293.1"/>
    <property type="molecule type" value="Genomic_DNA"/>
</dbReference>
<proteinExistence type="predicted"/>